<feature type="domain" description="Ubiquitin-like" evidence="10">
    <location>
        <begin position="606"/>
        <end position="681"/>
    </location>
</feature>
<reference evidence="12 13" key="1">
    <citation type="submission" date="2016-02" db="EMBL/GenBank/DDBJ databases">
        <title>Genome analysis of coral dinoflagellate symbionts highlights evolutionary adaptations to a symbiotic lifestyle.</title>
        <authorList>
            <person name="Aranda M."/>
            <person name="Li Y."/>
            <person name="Liew Y.J."/>
            <person name="Baumgarten S."/>
            <person name="Simakov O."/>
            <person name="Wilson M."/>
            <person name="Piel J."/>
            <person name="Ashoor H."/>
            <person name="Bougouffa S."/>
            <person name="Bajic V.B."/>
            <person name="Ryu T."/>
            <person name="Ravasi T."/>
            <person name="Bayer T."/>
            <person name="Micklem G."/>
            <person name="Kim H."/>
            <person name="Bhak J."/>
            <person name="Lajeunesse T.C."/>
            <person name="Voolstra C.R."/>
        </authorList>
    </citation>
    <scope>NUCLEOTIDE SEQUENCE [LARGE SCALE GENOMIC DNA]</scope>
    <source>
        <strain evidence="12 13">CCMP2467</strain>
    </source>
</reference>
<keyword evidence="7" id="KW-0378">Hydrolase</keyword>
<feature type="domain" description="Ubiquitin-like" evidence="10">
    <location>
        <begin position="403"/>
        <end position="453"/>
    </location>
</feature>
<evidence type="ECO:0000256" key="2">
    <source>
        <dbReference type="ARBA" id="ARBA00004496"/>
    </source>
</evidence>
<name>A0A1Q9D8L2_SYMMI</name>
<feature type="transmembrane region" description="Helical" evidence="9">
    <location>
        <begin position="942"/>
        <end position="963"/>
    </location>
</feature>
<gene>
    <name evidence="12" type="ORF">AK812_SmicGene26796</name>
</gene>
<dbReference type="InterPro" id="IPR029071">
    <property type="entry name" value="Ubiquitin-like_domsf"/>
</dbReference>
<dbReference type="InterPro" id="IPR011531">
    <property type="entry name" value="HCO3_transpt-like_TM_dom"/>
</dbReference>
<dbReference type="InterPro" id="IPR000626">
    <property type="entry name" value="Ubiquitin-like_dom"/>
</dbReference>
<accession>A0A1Q9D8L2</accession>
<evidence type="ECO:0000256" key="5">
    <source>
        <dbReference type="ARBA" id="ARBA00022499"/>
    </source>
</evidence>
<dbReference type="PROSITE" id="PS50053">
    <property type="entry name" value="UBIQUITIN_2"/>
    <property type="match status" value="6"/>
</dbReference>
<dbReference type="InterPro" id="IPR000169">
    <property type="entry name" value="Pept_cys_AS"/>
</dbReference>
<dbReference type="SUPFAM" id="SSF103473">
    <property type="entry name" value="MFS general substrate transporter"/>
    <property type="match status" value="1"/>
</dbReference>
<feature type="transmembrane region" description="Helical" evidence="9">
    <location>
        <begin position="1009"/>
        <end position="1027"/>
    </location>
</feature>
<feature type="transmembrane region" description="Helical" evidence="9">
    <location>
        <begin position="1039"/>
        <end position="1057"/>
    </location>
</feature>
<feature type="active site" evidence="7">
    <location>
        <position position="2137"/>
    </location>
</feature>
<evidence type="ECO:0000313" key="13">
    <source>
        <dbReference type="Proteomes" id="UP000186817"/>
    </source>
</evidence>
<dbReference type="PROSITE" id="PS00299">
    <property type="entry name" value="UBIQUITIN_1"/>
    <property type="match status" value="6"/>
</dbReference>
<proteinExistence type="inferred from homology"/>
<keyword evidence="7" id="KW-0645">Protease</keyword>
<feature type="active site" evidence="7">
    <location>
        <position position="1932"/>
    </location>
</feature>
<dbReference type="GO" id="GO:0005737">
    <property type="term" value="C:cytoplasm"/>
    <property type="evidence" value="ECO:0007669"/>
    <property type="project" value="UniProtKB-SubCell"/>
</dbReference>
<comment type="caution">
    <text evidence="12">The sequence shown here is derived from an EMBL/GenBank/DDBJ whole genome shotgun (WGS) entry which is preliminary data.</text>
</comment>
<feature type="transmembrane region" description="Helical" evidence="9">
    <location>
        <begin position="115"/>
        <end position="140"/>
    </location>
</feature>
<feature type="transmembrane region" description="Helical" evidence="9">
    <location>
        <begin position="1133"/>
        <end position="1154"/>
    </location>
</feature>
<dbReference type="Pfam" id="PF00955">
    <property type="entry name" value="HCO3_cotransp"/>
    <property type="match status" value="2"/>
</dbReference>
<dbReference type="GO" id="GO:0005634">
    <property type="term" value="C:nucleus"/>
    <property type="evidence" value="ECO:0007669"/>
    <property type="project" value="UniProtKB-SubCell"/>
</dbReference>
<dbReference type="GO" id="GO:0006508">
    <property type="term" value="P:proteolysis"/>
    <property type="evidence" value="ECO:0007669"/>
    <property type="project" value="UniProtKB-KW"/>
</dbReference>
<dbReference type="SMART" id="SM00230">
    <property type="entry name" value="CysPc"/>
    <property type="match status" value="1"/>
</dbReference>
<feature type="domain" description="Calpain catalytic" evidence="11">
    <location>
        <begin position="1855"/>
        <end position="2226"/>
    </location>
</feature>
<feature type="transmembrane region" description="Helical" evidence="9">
    <location>
        <begin position="1232"/>
        <end position="1251"/>
    </location>
</feature>
<keyword evidence="7" id="KW-0788">Thiol protease</keyword>
<feature type="region of interest" description="Disordered" evidence="8">
    <location>
        <begin position="1843"/>
        <end position="1862"/>
    </location>
</feature>
<feature type="transmembrane region" description="Helical" evidence="9">
    <location>
        <begin position="1258"/>
        <end position="1277"/>
    </location>
</feature>
<dbReference type="InterPro" id="IPR019954">
    <property type="entry name" value="Ubiquitin_CS"/>
</dbReference>
<dbReference type="GO" id="GO:0006820">
    <property type="term" value="P:monoatomic anion transport"/>
    <property type="evidence" value="ECO:0007669"/>
    <property type="project" value="InterPro"/>
</dbReference>
<keyword evidence="4" id="KW-0963">Cytoplasm</keyword>
<dbReference type="SUPFAM" id="SSF54236">
    <property type="entry name" value="Ubiquitin-like"/>
    <property type="match status" value="6"/>
</dbReference>
<evidence type="ECO:0000256" key="3">
    <source>
        <dbReference type="ARBA" id="ARBA00007623"/>
    </source>
</evidence>
<dbReference type="Proteomes" id="UP000186817">
    <property type="component" value="Unassembled WGS sequence"/>
</dbReference>
<feature type="domain" description="Ubiquitin-like" evidence="10">
    <location>
        <begin position="682"/>
        <end position="757"/>
    </location>
</feature>
<evidence type="ECO:0000256" key="8">
    <source>
        <dbReference type="SAM" id="MobiDB-lite"/>
    </source>
</evidence>
<organism evidence="12 13">
    <name type="scientific">Symbiodinium microadriaticum</name>
    <name type="common">Dinoflagellate</name>
    <name type="synonym">Zooxanthella microadriatica</name>
    <dbReference type="NCBI Taxonomy" id="2951"/>
    <lineage>
        <taxon>Eukaryota</taxon>
        <taxon>Sar</taxon>
        <taxon>Alveolata</taxon>
        <taxon>Dinophyceae</taxon>
        <taxon>Suessiales</taxon>
        <taxon>Symbiodiniaceae</taxon>
        <taxon>Symbiodinium</taxon>
    </lineage>
</organism>
<feature type="transmembrane region" description="Helical" evidence="9">
    <location>
        <begin position="836"/>
        <end position="855"/>
    </location>
</feature>
<dbReference type="SUPFAM" id="SSF54001">
    <property type="entry name" value="Cysteine proteinases"/>
    <property type="match status" value="1"/>
</dbReference>
<feature type="domain" description="Ubiquitin-like" evidence="10">
    <location>
        <begin position="530"/>
        <end position="605"/>
    </location>
</feature>
<dbReference type="FunFam" id="3.10.20.90:FF:000160">
    <property type="entry name" value="Polyubiquitin-C"/>
    <property type="match status" value="2"/>
</dbReference>
<dbReference type="FunFam" id="3.10.20.90:FF:000014">
    <property type="entry name" value="Ubiquitin-60S ribosomal L40 fusion"/>
    <property type="match status" value="4"/>
</dbReference>
<dbReference type="PROSITE" id="PS00139">
    <property type="entry name" value="THIOL_PROTEASE_CYS"/>
    <property type="match status" value="1"/>
</dbReference>
<dbReference type="Gene3D" id="3.90.70.10">
    <property type="entry name" value="Cysteine proteinases"/>
    <property type="match status" value="1"/>
</dbReference>
<comment type="similarity">
    <text evidence="3">Belongs to the peptidase C2 family.</text>
</comment>
<feature type="domain" description="Ubiquitin-like" evidence="10">
    <location>
        <begin position="758"/>
        <end position="811"/>
    </location>
</feature>
<dbReference type="PRINTS" id="PR00348">
    <property type="entry name" value="UBIQUITIN"/>
</dbReference>
<feature type="active site" evidence="7">
    <location>
        <position position="2165"/>
    </location>
</feature>
<feature type="transmembrane region" description="Helical" evidence="9">
    <location>
        <begin position="1069"/>
        <end position="1092"/>
    </location>
</feature>
<evidence type="ECO:0000256" key="1">
    <source>
        <dbReference type="ARBA" id="ARBA00004123"/>
    </source>
</evidence>
<dbReference type="PROSITE" id="PS50203">
    <property type="entry name" value="CALPAIN_CAT"/>
    <property type="match status" value="1"/>
</dbReference>
<dbReference type="PANTHER" id="PTHR10666">
    <property type="entry name" value="UBIQUITIN"/>
    <property type="match status" value="1"/>
</dbReference>
<evidence type="ECO:0000256" key="7">
    <source>
        <dbReference type="PROSITE-ProRule" id="PRU00239"/>
    </source>
</evidence>
<sequence>MADASPTGGLPHLERFYTARSSLSLLSDEAKGAAAEKRKRRRSLAFILFHQLSAVALSILTLHARSQLLLKAFGGDDARVARHVGVGSAIVSFLDLVLSPLAGRASDCFGRRPMMLLLPAVSLPLKLLSFSFPTALVLLVERVITDSLRTLCGTTMTMTCLADLYDGPGYTAALGTLNAATGAALVLAPQLDWLQEELWFRLWPGRFLPGLDESVVTWSARLAAGMDLHISLAVAACCMAYSAFRCEHARTMAAQAPKRASFMTGRGGGLLDRATWISGGQRSWQGNCELRVTSRSSTEGYGNDADRVEFRFRLAVNNAPAVRAVLAPWYDKGEFTAADNAEELLAGARDLRAVQACETTEFERISTVRVEKPGPVIEAASSSHRQLQGPSLIGIFLLGARLVKAKIQDKEGIPPDQQRLIFAGKQLEDGRTLSDYNIQKESTLHLVLRLRGGMQIFVKTLTGKTITLDVEASDTIDNVKAKIQDKEGIPPDQQRLIFAGKQLEDGRTLSDYNIQKESTLHLVLRLRGGMQIFVKTLTGKTITLDVEASDTIDNVKAKIQDKEGIPPDQQRLIFAGKQLEDGRTLSDYNIQKESTLHLVLRLRGGMQIFVKTLTGKTITLDVEASDTIDNVKAKIQDKEGIPPDQQRLIFAGKQLEDGRTLSDYNIQKESTLHLVLRLRGGMQIFVKTLTGKTITLDVEASDTIDNVKAKIQDKEGIPPDQQRLIFAGKQLEDGRTLSDYNIQKESTLHLVLRLRGGMQIFVKTLTGKTITLDVEASDTIDNVKAKIQDKEGIPPDQQRLIFAGKQLEDGRWQVKHLLASIATLLIGRRGLAPRRAFAGAAALAAIHYALASRFLQAEAVYRYESGYIAHAPKKDYGPLDFTGKIAGGLRLDIRRFIAALAPAITFGSRFLDGTNGQFGALEMIMSTSLSGMIFSSTAGQPLSILGATGPFLAYTLVVYDLAIAVDVELRGFMPFYFWTCMWCSLFTILVAVFDLCALMKHVTMFSEDIFAGLISLIFIIDGVRPIIENFSEERMPLVSAMFEALLFLYTFGLATWLSGFRRKPWSLRFIRNLGANFAVTIALVTASAWAALYSNETNLRMLQVDADFSPNLVLSDGSKRPWIVNPSGIDRPFPAWGIAYAILPAIGFAVLGYLDQNLTSVIVNRRLDDSDTGDLFVRGALTLPVCAVLGLPLSVASTVPSITHVISLTTYDVKQLPEGERKVPVKVVEQRATNFIIHILIGCALFLAPALKFLPRAVLQGVFFYMGIASLTGNNLFDRLKLWLIWDPAKYPQYHYVQKLPIQRVHLYTLVQACASENPMVLHVSMLCGQVVCLGILYGLKAIKETSVVFPFFMASLAIIRKGMRFMFTEEELKQLDSLPGEDEEEEEAPASKPDLLNLETKDETSTKDCRGLLSRLVFAEPTTGGLGMDRFETNESLEPAASSPTGRLSRVSLGGQGAGALLAPVQFLRLFTAGPRLRRRAELFALHCLVEGKVVQDQVAALQLKLGWDAGDRAWWTSGLGMTLASGGLCGPLLRRLGEYRFLSACHLASFAAFLCFRRSRLVTGLAPLSLGGQRRLVSAAWLVEEAQSCGVGRGEVVGWMASLRAASEAFVSLLSQFVYQRAHAQGVPANVFLLPKLLILFAELQRTRIKLIDDGDGASRRLLPRSLRARGARQICLPPRNAEPLGLGLDLLDPAIPQICSLAPGCFVDKYNATVQDADRVKVGDFILKAAGACGKAGAIADMLELASPEGLQLLVQRPPPRRLRLSAKALAPHTQELSLITSLPSGVSLYATRDLGASGAELRCHDRIVAVAGTRGSAPELRTVLEEALRGALPQLPDLKGTAKAPATEGGLYEDPEFPPTDASLGGITGDQANPQVEMMKLVVPGWARPRQMVGKQASKYKLFATEGEPCLFKHVSPRDIEQGYLGDCWLVSSFAAIAEYPDRVRSLFKQHELTADGRYDIRLYDPLAEEWQVVTIDDRLPYWQRPGKHGTLCFAKPTKENEFWTCLLEKAVAKFVKSYHRIDGGFEAVALEMLTGKPSLNIQVSNLETEMHSPYVLLCGKEEGSAKHATVHMRLQSYDAGWGFWGQDASVMCEGQVELSDDWLWGKLCAWNGEGYSLCCGSRQEYKGILEGHAYTLLRLVEVPIERDGKSSVLRLLHVRNPHHTNEWFGKFHDDDWETWNAYPEALKATGHKVGIKDNGVFWMPWDEFKGGFADIAVNFDKKDEGRRYTDETKEAAAEHQKVAWGQVGYQKWLGLCEEPFYISVVRPGIEGSDLS</sequence>
<dbReference type="EMBL" id="LSRX01000662">
    <property type="protein sequence ID" value="OLP91499.1"/>
    <property type="molecule type" value="Genomic_DNA"/>
</dbReference>
<evidence type="ECO:0000313" key="12">
    <source>
        <dbReference type="EMBL" id="OLP91499.1"/>
    </source>
</evidence>
<dbReference type="CDD" id="cd01803">
    <property type="entry name" value="Ubl_ubiquitin"/>
    <property type="match status" value="4"/>
</dbReference>
<dbReference type="InterPro" id="IPR050158">
    <property type="entry name" value="Ubiquitin_ubiquitin-like"/>
</dbReference>
<evidence type="ECO:0000256" key="9">
    <source>
        <dbReference type="SAM" id="Phobius"/>
    </source>
</evidence>
<dbReference type="Gene3D" id="1.20.1250.20">
    <property type="entry name" value="MFS general substrate transporter like domains"/>
    <property type="match status" value="1"/>
</dbReference>
<feature type="transmembrane region" description="Helical" evidence="9">
    <location>
        <begin position="44"/>
        <end position="64"/>
    </location>
</feature>
<dbReference type="InterPro" id="IPR019956">
    <property type="entry name" value="Ubiquitin_dom"/>
</dbReference>
<dbReference type="GO" id="GO:0004198">
    <property type="term" value="F:calcium-dependent cysteine-type endopeptidase activity"/>
    <property type="evidence" value="ECO:0007669"/>
    <property type="project" value="InterPro"/>
</dbReference>
<evidence type="ECO:0000256" key="6">
    <source>
        <dbReference type="ARBA" id="ARBA00023242"/>
    </source>
</evidence>
<evidence type="ECO:0000259" key="10">
    <source>
        <dbReference type="PROSITE" id="PS50053"/>
    </source>
</evidence>
<keyword evidence="13" id="KW-1185">Reference proteome</keyword>
<dbReference type="InterPro" id="IPR038765">
    <property type="entry name" value="Papain-like_cys_pep_sf"/>
</dbReference>
<comment type="subcellular location">
    <subcellularLocation>
        <location evidence="2">Cytoplasm</location>
    </subcellularLocation>
    <subcellularLocation>
        <location evidence="1">Nucleus</location>
    </subcellularLocation>
</comment>
<dbReference type="Pfam" id="PF00648">
    <property type="entry name" value="Peptidase_C2"/>
    <property type="match status" value="1"/>
</dbReference>
<feature type="domain" description="Ubiquitin-like" evidence="10">
    <location>
        <begin position="454"/>
        <end position="529"/>
    </location>
</feature>
<dbReference type="Gene3D" id="3.10.20.90">
    <property type="entry name" value="Phosphatidylinositol 3-kinase Catalytic Subunit, Chain A, domain 1"/>
    <property type="match status" value="6"/>
</dbReference>
<feature type="transmembrane region" description="Helical" evidence="9">
    <location>
        <begin position="1175"/>
        <end position="1195"/>
    </location>
</feature>
<dbReference type="GO" id="GO:0016020">
    <property type="term" value="C:membrane"/>
    <property type="evidence" value="ECO:0007669"/>
    <property type="project" value="InterPro"/>
</dbReference>
<keyword evidence="9" id="KW-1133">Transmembrane helix</keyword>
<dbReference type="InterPro" id="IPR001300">
    <property type="entry name" value="Peptidase_C2_calpain_cat"/>
</dbReference>
<evidence type="ECO:0000259" key="11">
    <source>
        <dbReference type="PROSITE" id="PS50203"/>
    </source>
</evidence>
<dbReference type="Pfam" id="PF00240">
    <property type="entry name" value="ubiquitin"/>
    <property type="match status" value="6"/>
</dbReference>
<feature type="region of interest" description="Disordered" evidence="8">
    <location>
        <begin position="1377"/>
        <end position="1404"/>
    </location>
</feature>
<feature type="transmembrane region" description="Helical" evidence="9">
    <location>
        <begin position="84"/>
        <end position="103"/>
    </location>
</feature>
<feature type="compositionally biased region" description="Acidic residues" evidence="8">
    <location>
        <begin position="1380"/>
        <end position="1389"/>
    </location>
</feature>
<keyword evidence="9" id="KW-0472">Membrane</keyword>
<feature type="transmembrane region" description="Helical" evidence="9">
    <location>
        <begin position="975"/>
        <end position="997"/>
    </location>
</feature>
<evidence type="ECO:0000256" key="4">
    <source>
        <dbReference type="ARBA" id="ARBA00022490"/>
    </source>
</evidence>
<keyword evidence="9" id="KW-0812">Transmembrane</keyword>
<protein>
    <submittedName>
        <fullName evidence="12">Polyubiquitin</fullName>
    </submittedName>
</protein>
<dbReference type="OrthoDB" id="415425at2759"/>
<keyword evidence="6" id="KW-0539">Nucleus</keyword>
<keyword evidence="5" id="KW-1017">Isopeptide bond</keyword>
<dbReference type="InterPro" id="IPR036259">
    <property type="entry name" value="MFS_trans_sf"/>
</dbReference>
<dbReference type="SMART" id="SM00213">
    <property type="entry name" value="UBQ"/>
    <property type="match status" value="6"/>
</dbReference>